<dbReference type="Pfam" id="PF00932">
    <property type="entry name" value="LTD"/>
    <property type="match status" value="1"/>
</dbReference>
<protein>
    <recommendedName>
        <fullName evidence="1">LTD domain-containing protein</fullName>
    </recommendedName>
</protein>
<dbReference type="GO" id="GO:0000272">
    <property type="term" value="P:polysaccharide catabolic process"/>
    <property type="evidence" value="ECO:0007669"/>
    <property type="project" value="InterPro"/>
</dbReference>
<dbReference type="SUPFAM" id="SSF74853">
    <property type="entry name" value="Lamin A/C globular tail domain"/>
    <property type="match status" value="1"/>
</dbReference>
<dbReference type="InterPro" id="IPR001322">
    <property type="entry name" value="Lamin_tail_dom"/>
</dbReference>
<dbReference type="SUPFAM" id="SSF63446">
    <property type="entry name" value="Type I dockerin domain"/>
    <property type="match status" value="1"/>
</dbReference>
<evidence type="ECO:0000313" key="2">
    <source>
        <dbReference type="EMBL" id="GAI85819.1"/>
    </source>
</evidence>
<dbReference type="Gene3D" id="2.60.40.1260">
    <property type="entry name" value="Lamin Tail domain"/>
    <property type="match status" value="1"/>
</dbReference>
<reference evidence="2" key="1">
    <citation type="journal article" date="2014" name="Front. Microbiol.">
        <title>High frequency of phylogenetically diverse reductive dehalogenase-homologous genes in deep subseafloor sedimentary metagenomes.</title>
        <authorList>
            <person name="Kawai M."/>
            <person name="Futagami T."/>
            <person name="Toyoda A."/>
            <person name="Takaki Y."/>
            <person name="Nishi S."/>
            <person name="Hori S."/>
            <person name="Arai W."/>
            <person name="Tsubouchi T."/>
            <person name="Morono Y."/>
            <person name="Uchiyama I."/>
            <person name="Ito T."/>
            <person name="Fujiyama A."/>
            <person name="Inagaki F."/>
            <person name="Takami H."/>
        </authorList>
    </citation>
    <scope>NUCLEOTIDE SEQUENCE</scope>
    <source>
        <strain evidence="2">Expedition CK06-06</strain>
    </source>
</reference>
<sequence length="334" mass="36212">MFYPRVIFAVKFFVSLGAGSELYVGFNGTSAVYWVGGPTMIYDSANIPSVIISPDSLKIQEGSSDSYMLILGIEPSEDVTIEVDPDTNGDEISVSAPGRDPGPGLPINLVFATGNWDTPQTVTVTAFDDWLVEGLGSSTIIHTAAGDPCYAGIAIADVVVGITDNDWAGDINHDGRIDLGDLFALVDKWLDDCFPIDWCQGADLTAVTGMTGNPGVVDIIDFAVLIDHWSQKPLFISEFLASNGSTFSTQVEGQEVWPDWIELHNASSLPINLEGYYLTDDPCDLSQWRFPAGVTINAGQYLIIFASNKDQADYPANYPYLDSSGYYHTNFNLS</sequence>
<dbReference type="EMBL" id="BARW01007221">
    <property type="protein sequence ID" value="GAI85819.1"/>
    <property type="molecule type" value="Genomic_DNA"/>
</dbReference>
<gene>
    <name evidence="2" type="ORF">S12H4_15081</name>
</gene>
<feature type="domain" description="LTD" evidence="1">
    <location>
        <begin position="232"/>
        <end position="325"/>
    </location>
</feature>
<comment type="caution">
    <text evidence="2">The sequence shown here is derived from an EMBL/GenBank/DDBJ whole genome shotgun (WGS) entry which is preliminary data.</text>
</comment>
<dbReference type="InterPro" id="IPR036439">
    <property type="entry name" value="Dockerin_dom_sf"/>
</dbReference>
<dbReference type="InterPro" id="IPR018247">
    <property type="entry name" value="EF_Hand_1_Ca_BS"/>
</dbReference>
<feature type="non-terminal residue" evidence="2">
    <location>
        <position position="334"/>
    </location>
</feature>
<dbReference type="AlphaFoldDB" id="X1U0G8"/>
<accession>X1U0G8</accession>
<proteinExistence type="predicted"/>
<dbReference type="PROSITE" id="PS00018">
    <property type="entry name" value="EF_HAND_1"/>
    <property type="match status" value="1"/>
</dbReference>
<organism evidence="2">
    <name type="scientific">marine sediment metagenome</name>
    <dbReference type="NCBI Taxonomy" id="412755"/>
    <lineage>
        <taxon>unclassified sequences</taxon>
        <taxon>metagenomes</taxon>
        <taxon>ecological metagenomes</taxon>
    </lineage>
</organism>
<evidence type="ECO:0000259" key="1">
    <source>
        <dbReference type="Pfam" id="PF00932"/>
    </source>
</evidence>
<name>X1U0G8_9ZZZZ</name>
<dbReference type="InterPro" id="IPR036415">
    <property type="entry name" value="Lamin_tail_dom_sf"/>
</dbReference>